<name>A0ABS4P4I6_9GAMM</name>
<proteinExistence type="predicted"/>
<dbReference type="Proteomes" id="UP001195624">
    <property type="component" value="Unassembled WGS sequence"/>
</dbReference>
<comment type="caution">
    <text evidence="1">The sequence shown here is derived from an EMBL/GenBank/DDBJ whole genome shotgun (WGS) entry which is preliminary data.</text>
</comment>
<sequence length="164" mass="19368">MKTVNAGTHAMTRKRFYVACRPTGRADLNLFAFCWGNNMARLAQAAPATSKAPFSHIRLIHARTDQVESMTFEEFQQRWRQMRKNNENPALRYFNRQSDDFKFCVLTLANREQPAAFKQDEIGKPFEYFDKYHRELIIKAMNKMSRWGELLPRRFSISDCFLSE</sequence>
<dbReference type="EMBL" id="JAGGMQ010000001">
    <property type="protein sequence ID" value="MBP2166990.1"/>
    <property type="molecule type" value="Genomic_DNA"/>
</dbReference>
<protein>
    <submittedName>
        <fullName evidence="1">Uncharacterized protein</fullName>
    </submittedName>
</protein>
<reference evidence="2" key="2">
    <citation type="submission" date="2023-07" db="EMBL/GenBank/DDBJ databases">
        <title>Genome mining of underrepresented organisms for secondary metabolites.</title>
        <authorList>
            <person name="D'Agostino P.M."/>
        </authorList>
    </citation>
    <scope>NUCLEOTIDE SEQUENCE [LARGE SCALE GENOMIC DNA]</scope>
    <source>
        <strain evidence="2">WS4403</strain>
    </source>
</reference>
<keyword evidence="2" id="KW-1185">Reference proteome</keyword>
<evidence type="ECO:0000313" key="2">
    <source>
        <dbReference type="Proteomes" id="UP001195624"/>
    </source>
</evidence>
<gene>
    <name evidence="1" type="ORF">J2125_000182</name>
</gene>
<accession>A0ABS4P4I6</accession>
<evidence type="ECO:0000313" key="1">
    <source>
        <dbReference type="EMBL" id="MBP2166990.1"/>
    </source>
</evidence>
<organism evidence="1 2">
    <name type="scientific">Winslowiella toletana</name>
    <dbReference type="NCBI Taxonomy" id="92490"/>
    <lineage>
        <taxon>Bacteria</taxon>
        <taxon>Pseudomonadati</taxon>
        <taxon>Pseudomonadota</taxon>
        <taxon>Gammaproteobacteria</taxon>
        <taxon>Enterobacterales</taxon>
        <taxon>Erwiniaceae</taxon>
        <taxon>Winslowiella</taxon>
    </lineage>
</organism>
<reference evidence="1 2" key="1">
    <citation type="submission" date="2021-03" db="EMBL/GenBank/DDBJ databases">
        <authorList>
            <person name="D'Agostino P."/>
            <person name="Huntemann M."/>
            <person name="Clum A."/>
            <person name="Spunde A."/>
            <person name="Palaniappan K."/>
            <person name="Ritter S."/>
            <person name="Mikhailova N."/>
            <person name="Chen I.-M."/>
            <person name="Stamatis D."/>
            <person name="Reddy T."/>
            <person name="O'Malley R."/>
            <person name="Daum C."/>
            <person name="Shapiro N."/>
            <person name="Ivanova N."/>
            <person name="Kyrpides N."/>
            <person name="Woyke T."/>
        </authorList>
    </citation>
    <scope>NUCLEOTIDE SEQUENCE [LARGE SCALE GENOMIC DNA]</scope>
    <source>
        <strain evidence="1 2">WS4403</strain>
    </source>
</reference>